<dbReference type="InterPro" id="IPR002372">
    <property type="entry name" value="PQQ_rpt_dom"/>
</dbReference>
<dbReference type="Proteomes" id="UP001196338">
    <property type="component" value="Unassembled WGS sequence"/>
</dbReference>
<reference evidence="2" key="1">
    <citation type="submission" date="2021-05" db="EMBL/GenBank/DDBJ databases">
        <authorList>
            <person name="Stine C."/>
        </authorList>
    </citation>
    <scope>NUCLEOTIDE SEQUENCE</scope>
    <source>
        <strain evidence="2">TDS0091212</strain>
    </source>
</reference>
<comment type="caution">
    <text evidence="2">The sequence shown here is derived from an EMBL/GenBank/DDBJ whole genome shotgun (WGS) entry which is preliminary data.</text>
</comment>
<name>A0AAW4KSW3_VIBCL</name>
<dbReference type="SUPFAM" id="SSF50998">
    <property type="entry name" value="Quinoprotein alcohol dehydrogenase-like"/>
    <property type="match status" value="1"/>
</dbReference>
<accession>A0AAW4KSW3</accession>
<dbReference type="InterPro" id="IPR011047">
    <property type="entry name" value="Quinoprotein_ADH-like_sf"/>
</dbReference>
<evidence type="ECO:0000313" key="2">
    <source>
        <dbReference type="EMBL" id="MBS7675527.1"/>
    </source>
</evidence>
<feature type="domain" description="Pyrrolo-quinoline quinone repeat" evidence="1">
    <location>
        <begin position="2"/>
        <end position="81"/>
    </location>
</feature>
<evidence type="ECO:0000313" key="3">
    <source>
        <dbReference type="Proteomes" id="UP001196338"/>
    </source>
</evidence>
<feature type="non-terminal residue" evidence="2">
    <location>
        <position position="82"/>
    </location>
</feature>
<gene>
    <name evidence="2" type="ORF">KIN13_19155</name>
</gene>
<dbReference type="Gene3D" id="2.140.10.10">
    <property type="entry name" value="Quinoprotein alcohol dehydrogenase-like superfamily"/>
    <property type="match status" value="1"/>
</dbReference>
<dbReference type="AlphaFoldDB" id="A0AAW4KSW3"/>
<reference evidence="2" key="2">
    <citation type="submission" date="2023-08" db="EMBL/GenBank/DDBJ databases">
        <title>Vibrio cholerae Outbreaks in Tanzania Exemplify Founder Flush: Simultaneous Increases in Population Size and Genetic Diversity.</title>
        <authorList>
            <person name="Debes A.K."/>
            <person name="Mohammed A."/>
            <person name="Maseke I."/>
            <person name="Almeida M."/>
            <person name="Li S."/>
            <person name="Matimba H."/>
            <person name="Joachim A."/>
            <person name="Mizinduko M."/>
            <person name="Nyanga S."/>
            <person name="Kelly M."/>
            <person name="Kachwamba Y."/>
            <person name="Schaffer A.M."/>
            <person name="Nyanga A.S."/>
            <person name="Mghamba J."/>
            <person name="Mosha F.S."/>
            <person name="Sack D.A."/>
            <person name="Stine O.C."/>
        </authorList>
    </citation>
    <scope>NUCLEOTIDE SEQUENCE</scope>
    <source>
        <strain evidence="2">TDS0091212</strain>
    </source>
</reference>
<dbReference type="Pfam" id="PF01011">
    <property type="entry name" value="PQQ"/>
    <property type="match status" value="1"/>
</dbReference>
<sequence>MTDNVSIDEPSGVIRAFDVHTGKLVWNWDSGNPDDTTPLAEGKTYTRNSPNMWSMFAVDEKLGMLYLPMGNQMPDQYGGDRT</sequence>
<proteinExistence type="predicted"/>
<protein>
    <recommendedName>
        <fullName evidence="1">Pyrrolo-quinoline quinone repeat domain-containing protein</fullName>
    </recommendedName>
</protein>
<dbReference type="EMBL" id="JAHBND010000884">
    <property type="protein sequence ID" value="MBS7675527.1"/>
    <property type="molecule type" value="Genomic_DNA"/>
</dbReference>
<organism evidence="2 3">
    <name type="scientific">Vibrio cholerae</name>
    <dbReference type="NCBI Taxonomy" id="666"/>
    <lineage>
        <taxon>Bacteria</taxon>
        <taxon>Pseudomonadati</taxon>
        <taxon>Pseudomonadota</taxon>
        <taxon>Gammaproteobacteria</taxon>
        <taxon>Vibrionales</taxon>
        <taxon>Vibrionaceae</taxon>
        <taxon>Vibrio</taxon>
    </lineage>
</organism>
<evidence type="ECO:0000259" key="1">
    <source>
        <dbReference type="Pfam" id="PF01011"/>
    </source>
</evidence>